<feature type="domain" description="CENP-V/GFA" evidence="4">
    <location>
        <begin position="5"/>
        <end position="140"/>
    </location>
</feature>
<evidence type="ECO:0000256" key="2">
    <source>
        <dbReference type="ARBA" id="ARBA00022723"/>
    </source>
</evidence>
<dbReference type="EMBL" id="UFSM01000001">
    <property type="protein sequence ID" value="SUU91540.1"/>
    <property type="molecule type" value="Genomic_DNA"/>
</dbReference>
<proteinExistence type="inferred from homology"/>
<dbReference type="PANTHER" id="PTHR28620">
    <property type="entry name" value="CENTROMERE PROTEIN V"/>
    <property type="match status" value="1"/>
</dbReference>
<dbReference type="AlphaFoldDB" id="A0A380WRL1"/>
<sequence length="149" mass="16594">MLKSYRGSCHCGAVHFECQLDLAPEGQRSKPELDGVWWTSSFRCNCSWCAKTRFWKNFARPAGFRVTTGADTLTEYRFGSSAIRHTFCSRCGVHPFASASFDIMGGDFFAVNIACLDDISADELAAVPITYEDGKNDAWDRPPLVTAYL</sequence>
<evidence type="ECO:0000313" key="6">
    <source>
        <dbReference type="Proteomes" id="UP000254701"/>
    </source>
</evidence>
<keyword evidence="3" id="KW-0862">Zinc</keyword>
<evidence type="ECO:0000256" key="3">
    <source>
        <dbReference type="ARBA" id="ARBA00022833"/>
    </source>
</evidence>
<reference evidence="5 6" key="1">
    <citation type="submission" date="2018-06" db="EMBL/GenBank/DDBJ databases">
        <authorList>
            <consortium name="Pathogen Informatics"/>
            <person name="Doyle S."/>
        </authorList>
    </citation>
    <scope>NUCLEOTIDE SEQUENCE [LARGE SCALE GENOMIC DNA]</scope>
    <source>
        <strain evidence="5 6">NCTC10684</strain>
    </source>
</reference>
<dbReference type="PANTHER" id="PTHR28620:SF1">
    <property type="entry name" value="CENP-V_GFA DOMAIN-CONTAINING PROTEIN"/>
    <property type="match status" value="1"/>
</dbReference>
<dbReference type="SUPFAM" id="SSF51316">
    <property type="entry name" value="Mss4-like"/>
    <property type="match status" value="1"/>
</dbReference>
<dbReference type="RefSeq" id="WP_115733391.1">
    <property type="nucleotide sequence ID" value="NZ_BAAAVY010000004.1"/>
</dbReference>
<protein>
    <submittedName>
        <fullName evidence="5">Uncharacterized conserved protein</fullName>
    </submittedName>
</protein>
<dbReference type="Pfam" id="PF04828">
    <property type="entry name" value="GFA"/>
    <property type="match status" value="1"/>
</dbReference>
<evidence type="ECO:0000256" key="1">
    <source>
        <dbReference type="ARBA" id="ARBA00005495"/>
    </source>
</evidence>
<gene>
    <name evidence="5" type="ORF">NCTC10684_04809</name>
</gene>
<organism evidence="5 6">
    <name type="scientific">Aminobacter aminovorans</name>
    <name type="common">Chelatobacter heintzii</name>
    <dbReference type="NCBI Taxonomy" id="83263"/>
    <lineage>
        <taxon>Bacteria</taxon>
        <taxon>Pseudomonadati</taxon>
        <taxon>Pseudomonadota</taxon>
        <taxon>Alphaproteobacteria</taxon>
        <taxon>Hyphomicrobiales</taxon>
        <taxon>Phyllobacteriaceae</taxon>
        <taxon>Aminobacter</taxon>
    </lineage>
</organism>
<dbReference type="InterPro" id="IPR006913">
    <property type="entry name" value="CENP-V/GFA"/>
</dbReference>
<evidence type="ECO:0000259" key="4">
    <source>
        <dbReference type="PROSITE" id="PS51891"/>
    </source>
</evidence>
<dbReference type="GO" id="GO:0016846">
    <property type="term" value="F:carbon-sulfur lyase activity"/>
    <property type="evidence" value="ECO:0007669"/>
    <property type="project" value="InterPro"/>
</dbReference>
<comment type="similarity">
    <text evidence="1">Belongs to the Gfa family.</text>
</comment>
<keyword evidence="2" id="KW-0479">Metal-binding</keyword>
<dbReference type="InterPro" id="IPR052355">
    <property type="entry name" value="CENP-V-like"/>
</dbReference>
<dbReference type="GO" id="GO:0046872">
    <property type="term" value="F:metal ion binding"/>
    <property type="evidence" value="ECO:0007669"/>
    <property type="project" value="UniProtKB-KW"/>
</dbReference>
<evidence type="ECO:0000313" key="5">
    <source>
        <dbReference type="EMBL" id="SUU91540.1"/>
    </source>
</evidence>
<accession>A0A380WRL1</accession>
<dbReference type="OrthoDB" id="9805575at2"/>
<name>A0A380WRL1_AMIAI</name>
<dbReference type="InterPro" id="IPR011057">
    <property type="entry name" value="Mss4-like_sf"/>
</dbReference>
<dbReference type="Gene3D" id="2.170.150.70">
    <property type="match status" value="1"/>
</dbReference>
<dbReference type="Proteomes" id="UP000254701">
    <property type="component" value="Unassembled WGS sequence"/>
</dbReference>
<dbReference type="PROSITE" id="PS51891">
    <property type="entry name" value="CENP_V_GFA"/>
    <property type="match status" value="1"/>
</dbReference>